<feature type="domain" description="PDZ" evidence="5">
    <location>
        <begin position="334"/>
        <end position="405"/>
    </location>
</feature>
<accession>A0ABX5L8Q6</accession>
<dbReference type="SUPFAM" id="SSF50494">
    <property type="entry name" value="Trypsin-like serine proteases"/>
    <property type="match status" value="1"/>
</dbReference>
<sequence>MHPYFGNAPTPGGAPQLAPYMHAQNPGYSGPAYGGQPGYAGHPGYGRPAPRKRRRTGSNIAAILVVIVAIAAWLVPSVLQPGLTTNPTGTTQQPIEEPPNPAAAGNLAEKLRQAEPPTVNFPAEGQGQEPRDSGPVKKGQELKDGVPGLVLIESVLPGFVSGAGTGLIATPDGYIITNYHVIQGSTAIRVQDTHTKKRYEASLVGHNALKDIAVLKLKNAKNLRTIAIPSTNVTLGSRVTVIGNGEAKGVLQQLHGRVTNLNINIRTRADGAVPGTRLDNLIATNADVVQGYSGGAMMQRGGHVIGMTVAASQGDSSATVNGYAIPISTVVNETQRILNGTNGDGTIIGRPAAFGITVISEEKPNPRTPGIAIESFLEGSPLPKLGVKEGDRITMINGEHIETYSDLKRALAPLEPGEKVKIAWSADEGANGGTGEGTVTLIRSGVN</sequence>
<dbReference type="InterPro" id="IPR001940">
    <property type="entry name" value="Peptidase_S1C"/>
</dbReference>
<dbReference type="PRINTS" id="PR00834">
    <property type="entry name" value="PROTEASES2C"/>
</dbReference>
<evidence type="ECO:0000256" key="2">
    <source>
        <dbReference type="ARBA" id="ARBA00022801"/>
    </source>
</evidence>
<dbReference type="SMART" id="SM00228">
    <property type="entry name" value="PDZ"/>
    <property type="match status" value="1"/>
</dbReference>
<feature type="transmembrane region" description="Helical" evidence="4">
    <location>
        <begin position="60"/>
        <end position="79"/>
    </location>
</feature>
<keyword evidence="4" id="KW-0812">Transmembrane</keyword>
<dbReference type="InterPro" id="IPR041489">
    <property type="entry name" value="PDZ_6"/>
</dbReference>
<gene>
    <name evidence="6" type="ORF">CAY35_04735</name>
</gene>
<evidence type="ECO:0000256" key="3">
    <source>
        <dbReference type="SAM" id="MobiDB-lite"/>
    </source>
</evidence>
<dbReference type="Pfam" id="PF13365">
    <property type="entry name" value="Trypsin_2"/>
    <property type="match status" value="1"/>
</dbReference>
<evidence type="ECO:0000313" key="7">
    <source>
        <dbReference type="Proteomes" id="UP000245514"/>
    </source>
</evidence>
<dbReference type="Gene3D" id="2.40.10.120">
    <property type="match status" value="1"/>
</dbReference>
<keyword evidence="4" id="KW-1133">Transmembrane helix</keyword>
<feature type="compositionally biased region" description="Basic and acidic residues" evidence="3">
    <location>
        <begin position="129"/>
        <end position="140"/>
    </location>
</feature>
<feature type="region of interest" description="Disordered" evidence="3">
    <location>
        <begin position="1"/>
        <end position="53"/>
    </location>
</feature>
<evidence type="ECO:0000256" key="1">
    <source>
        <dbReference type="ARBA" id="ARBA00022670"/>
    </source>
</evidence>
<evidence type="ECO:0000259" key="5">
    <source>
        <dbReference type="PROSITE" id="PS50106"/>
    </source>
</evidence>
<dbReference type="InterPro" id="IPR036034">
    <property type="entry name" value="PDZ_sf"/>
</dbReference>
<dbReference type="EMBL" id="QFWG01000004">
    <property type="protein sequence ID" value="PWI28022.1"/>
    <property type="molecule type" value="Genomic_DNA"/>
</dbReference>
<feature type="compositionally biased region" description="Gly residues" evidence="3">
    <location>
        <begin position="32"/>
        <end position="44"/>
    </location>
</feature>
<protein>
    <recommendedName>
        <fullName evidence="5">PDZ domain-containing protein</fullName>
    </recommendedName>
</protein>
<keyword evidence="4" id="KW-0472">Membrane</keyword>
<organism evidence="6 7">
    <name type="scientific">Pseudoglutamicibacter cumminsii</name>
    <dbReference type="NCBI Taxonomy" id="156979"/>
    <lineage>
        <taxon>Bacteria</taxon>
        <taxon>Bacillati</taxon>
        <taxon>Actinomycetota</taxon>
        <taxon>Actinomycetes</taxon>
        <taxon>Micrococcales</taxon>
        <taxon>Micrococcaceae</taxon>
        <taxon>Pseudoglutamicibacter</taxon>
    </lineage>
</organism>
<dbReference type="Pfam" id="PF17820">
    <property type="entry name" value="PDZ_6"/>
    <property type="match status" value="1"/>
</dbReference>
<dbReference type="SUPFAM" id="SSF50156">
    <property type="entry name" value="PDZ domain-like"/>
    <property type="match status" value="1"/>
</dbReference>
<keyword evidence="7" id="KW-1185">Reference proteome</keyword>
<name>A0ABX5L8Q6_9MICC</name>
<comment type="caution">
    <text evidence="6">The sequence shown here is derived from an EMBL/GenBank/DDBJ whole genome shotgun (WGS) entry which is preliminary data.</text>
</comment>
<dbReference type="RefSeq" id="WP_109303534.1">
    <property type="nucleotide sequence ID" value="NZ_QFWG01000004.1"/>
</dbReference>
<dbReference type="InterPro" id="IPR001478">
    <property type="entry name" value="PDZ"/>
</dbReference>
<evidence type="ECO:0000256" key="4">
    <source>
        <dbReference type="SAM" id="Phobius"/>
    </source>
</evidence>
<dbReference type="InterPro" id="IPR051201">
    <property type="entry name" value="Chloro_Bact_Ser_Proteases"/>
</dbReference>
<keyword evidence="1" id="KW-0645">Protease</keyword>
<dbReference type="PANTHER" id="PTHR43343:SF3">
    <property type="entry name" value="PROTEASE DO-LIKE 8, CHLOROPLASTIC"/>
    <property type="match status" value="1"/>
</dbReference>
<feature type="region of interest" description="Disordered" evidence="3">
    <location>
        <begin position="117"/>
        <end position="140"/>
    </location>
</feature>
<dbReference type="PROSITE" id="PS50106">
    <property type="entry name" value="PDZ"/>
    <property type="match status" value="1"/>
</dbReference>
<dbReference type="InterPro" id="IPR009003">
    <property type="entry name" value="Peptidase_S1_PA"/>
</dbReference>
<keyword evidence="2" id="KW-0378">Hydrolase</keyword>
<reference evidence="6 7" key="1">
    <citation type="submission" date="2018-05" db="EMBL/GenBank/DDBJ databases">
        <title>Draft Genome Sequence of Arthrobacter cumminsii IME1328, Isolated from a Patient Who Suffered from Foot Ulcers in China.</title>
        <authorList>
            <person name="Li M."/>
            <person name="Jiang Z."/>
            <person name="Sun Q."/>
            <person name="Tong Y."/>
        </authorList>
    </citation>
    <scope>NUCLEOTIDE SEQUENCE [LARGE SCALE GENOMIC DNA]</scope>
    <source>
        <strain evidence="6 7">IME1328</strain>
    </source>
</reference>
<evidence type="ECO:0000313" key="6">
    <source>
        <dbReference type="EMBL" id="PWI28022.1"/>
    </source>
</evidence>
<dbReference type="Proteomes" id="UP000245514">
    <property type="component" value="Unassembled WGS sequence"/>
</dbReference>
<proteinExistence type="predicted"/>
<dbReference type="PANTHER" id="PTHR43343">
    <property type="entry name" value="PEPTIDASE S12"/>
    <property type="match status" value="1"/>
</dbReference>
<dbReference type="Gene3D" id="2.30.42.10">
    <property type="match status" value="1"/>
</dbReference>